<dbReference type="EMBL" id="KQ982268">
    <property type="protein sequence ID" value="KYQ58455.1"/>
    <property type="molecule type" value="Genomic_DNA"/>
</dbReference>
<dbReference type="Pfam" id="PF00071">
    <property type="entry name" value="Ras"/>
    <property type="match status" value="1"/>
</dbReference>
<dbReference type="Proteomes" id="UP000075809">
    <property type="component" value="Unassembled WGS sequence"/>
</dbReference>
<evidence type="ECO:0000313" key="1">
    <source>
        <dbReference type="EMBL" id="KYQ58455.1"/>
    </source>
</evidence>
<accession>A0A151XDL5</accession>
<dbReference type="GO" id="GO:0003924">
    <property type="term" value="F:GTPase activity"/>
    <property type="evidence" value="ECO:0007669"/>
    <property type="project" value="InterPro"/>
</dbReference>
<dbReference type="InterPro" id="IPR027417">
    <property type="entry name" value="P-loop_NTPase"/>
</dbReference>
<dbReference type="STRING" id="64791.A0A151XDL5"/>
<dbReference type="InterPro" id="IPR052661">
    <property type="entry name" value="Ras-like_GTPase_Reg"/>
</dbReference>
<dbReference type="GO" id="GO:0005525">
    <property type="term" value="F:GTP binding"/>
    <property type="evidence" value="ECO:0007669"/>
    <property type="project" value="InterPro"/>
</dbReference>
<organism evidence="1 2">
    <name type="scientific">Mycetomoellerius zeteki</name>
    <dbReference type="NCBI Taxonomy" id="64791"/>
    <lineage>
        <taxon>Eukaryota</taxon>
        <taxon>Metazoa</taxon>
        <taxon>Ecdysozoa</taxon>
        <taxon>Arthropoda</taxon>
        <taxon>Hexapoda</taxon>
        <taxon>Insecta</taxon>
        <taxon>Pterygota</taxon>
        <taxon>Neoptera</taxon>
        <taxon>Endopterygota</taxon>
        <taxon>Hymenoptera</taxon>
        <taxon>Apocrita</taxon>
        <taxon>Aculeata</taxon>
        <taxon>Formicoidea</taxon>
        <taxon>Formicidae</taxon>
        <taxon>Myrmicinae</taxon>
        <taxon>Mycetomoellerius</taxon>
    </lineage>
</organism>
<protein>
    <submittedName>
        <fullName evidence="1">Ras-related protein Rap-2a</fullName>
    </submittedName>
</protein>
<gene>
    <name evidence="1" type="ORF">ALC60_02491</name>
</gene>
<dbReference type="SUPFAM" id="SSF52540">
    <property type="entry name" value="P-loop containing nucleoside triphosphate hydrolases"/>
    <property type="match status" value="1"/>
</dbReference>
<name>A0A151XDL5_9HYME</name>
<dbReference type="InterPro" id="IPR001806">
    <property type="entry name" value="Small_GTPase"/>
</dbReference>
<keyword evidence="2" id="KW-1185">Reference proteome</keyword>
<reference evidence="1 2" key="1">
    <citation type="submission" date="2015-09" db="EMBL/GenBank/DDBJ databases">
        <title>Trachymyrmex zeteki WGS genome.</title>
        <authorList>
            <person name="Nygaard S."/>
            <person name="Hu H."/>
            <person name="Boomsma J."/>
            <person name="Zhang G."/>
        </authorList>
    </citation>
    <scope>NUCLEOTIDE SEQUENCE [LARGE SCALE GENOMIC DNA]</scope>
    <source>
        <strain evidence="1">Tzet28-1</strain>
        <tissue evidence="1">Whole body</tissue>
    </source>
</reference>
<sequence length="133" mass="14807">MESNSNSGKPSESPVRLKIVMIGAAKVGKSAIINQFLYNTFTPKPTVEKLRYIYIKLAGAFILVYGVNSNTFLEVKTLRDQIHSTKEAVSIVVVSNKIDLIKAEKEISFNHLFSDQTEIVILVGPKSEIRPKL</sequence>
<dbReference type="PANTHER" id="PTHR46350:SF2">
    <property type="entry name" value="RAS LIKE FAMILY 10 MEMBER B"/>
    <property type="match status" value="1"/>
</dbReference>
<dbReference type="PANTHER" id="PTHR46350">
    <property type="entry name" value="RAS LIKE FAMILY 10 MEMBER B-RELATED"/>
    <property type="match status" value="1"/>
</dbReference>
<dbReference type="SMART" id="SM00173">
    <property type="entry name" value="RAS"/>
    <property type="match status" value="1"/>
</dbReference>
<dbReference type="AlphaFoldDB" id="A0A151XDL5"/>
<dbReference type="Gene3D" id="3.40.50.300">
    <property type="entry name" value="P-loop containing nucleotide triphosphate hydrolases"/>
    <property type="match status" value="2"/>
</dbReference>
<proteinExistence type="predicted"/>
<dbReference type="PRINTS" id="PR00449">
    <property type="entry name" value="RASTRNSFRMNG"/>
</dbReference>
<evidence type="ECO:0000313" key="2">
    <source>
        <dbReference type="Proteomes" id="UP000075809"/>
    </source>
</evidence>
<dbReference type="SMART" id="SM00175">
    <property type="entry name" value="RAB"/>
    <property type="match status" value="1"/>
</dbReference>